<dbReference type="InterPro" id="IPR050807">
    <property type="entry name" value="TransReg_Diox_bact_type"/>
</dbReference>
<gene>
    <name evidence="3" type="ORF">PPSC2_27500</name>
</gene>
<keyword evidence="1" id="KW-0238">DNA-binding</keyword>
<dbReference type="RefSeq" id="WP_043886164.1">
    <property type="nucleotide sequence ID" value="NC_014628.2"/>
</dbReference>
<proteinExistence type="predicted"/>
<dbReference type="GO" id="GO:0003677">
    <property type="term" value="F:DNA binding"/>
    <property type="evidence" value="ECO:0007669"/>
    <property type="project" value="UniProtKB-KW"/>
</dbReference>
<dbReference type="PROSITE" id="PS50943">
    <property type="entry name" value="HTH_CROC1"/>
    <property type="match status" value="1"/>
</dbReference>
<dbReference type="SUPFAM" id="SSF47413">
    <property type="entry name" value="lambda repressor-like DNA-binding domains"/>
    <property type="match status" value="1"/>
</dbReference>
<organism evidence="3 4">
    <name type="scientific">Paenibacillus polymyxa (strain SC2)</name>
    <name type="common">Bacillus polymyxa</name>
    <dbReference type="NCBI Taxonomy" id="886882"/>
    <lineage>
        <taxon>Bacteria</taxon>
        <taxon>Bacillati</taxon>
        <taxon>Bacillota</taxon>
        <taxon>Bacilli</taxon>
        <taxon>Bacillales</taxon>
        <taxon>Paenibacillaceae</taxon>
        <taxon>Paenibacillus</taxon>
    </lineage>
</organism>
<evidence type="ECO:0000259" key="2">
    <source>
        <dbReference type="PROSITE" id="PS50943"/>
    </source>
</evidence>
<geneLocation type="plasmid" evidence="3 4">
    <name>pSC2</name>
</geneLocation>
<dbReference type="KEGG" id="ppm:PPSC2_27500"/>
<dbReference type="EMBL" id="CP002214">
    <property type="protein sequence ID" value="AKA44381.1"/>
    <property type="molecule type" value="Genomic_DNA"/>
</dbReference>
<evidence type="ECO:0000256" key="1">
    <source>
        <dbReference type="ARBA" id="ARBA00023125"/>
    </source>
</evidence>
<dbReference type="HOGENOM" id="CLU_1873393_0_0_9"/>
<dbReference type="GO" id="GO:0003700">
    <property type="term" value="F:DNA-binding transcription factor activity"/>
    <property type="evidence" value="ECO:0007669"/>
    <property type="project" value="TreeGrafter"/>
</dbReference>
<dbReference type="Gene3D" id="1.10.260.40">
    <property type="entry name" value="lambda repressor-like DNA-binding domains"/>
    <property type="match status" value="1"/>
</dbReference>
<dbReference type="SMART" id="SM00530">
    <property type="entry name" value="HTH_XRE"/>
    <property type="match status" value="1"/>
</dbReference>
<dbReference type="GO" id="GO:0005829">
    <property type="term" value="C:cytosol"/>
    <property type="evidence" value="ECO:0007669"/>
    <property type="project" value="TreeGrafter"/>
</dbReference>
<dbReference type="Pfam" id="PF01381">
    <property type="entry name" value="HTH_3"/>
    <property type="match status" value="1"/>
</dbReference>
<dbReference type="AlphaFoldDB" id="A0A0D5ZCU9"/>
<evidence type="ECO:0000313" key="3">
    <source>
        <dbReference type="EMBL" id="AKA44381.1"/>
    </source>
</evidence>
<sequence length="136" mass="15924">MWRTKTLCKKLKQELLNHKLMIDEPKNIHQYIHLLRLNQGLSIQELAKKSGVSASFISRIETQDRNPSSKTLEKLAPHLKINYLKLLEVANLLAKENSEVVHLEEVLNHANLYWQGKIINEEMRRLLLHSMAHQED</sequence>
<accession>A0A0D5ZCU9</accession>
<feature type="domain" description="HTH cro/C1-type" evidence="2">
    <location>
        <begin position="32"/>
        <end position="86"/>
    </location>
</feature>
<reference evidence="3 4" key="1">
    <citation type="journal article" date="2011" name="J. Bacteriol.">
        <title>Complete genome sequence of Paenibacillus polymyxa SC2, a strain of plant growth-promoting Rhizobacterium with broad-spectrum antimicrobial activity.</title>
        <authorList>
            <person name="Ma M."/>
            <person name="Wang C."/>
            <person name="Ding Y."/>
            <person name="Li L."/>
            <person name="Shen D."/>
            <person name="Jiang X."/>
            <person name="Guan D."/>
            <person name="Cao F."/>
            <person name="Chen H."/>
            <person name="Feng R."/>
            <person name="Wang X."/>
            <person name="Ge Y."/>
            <person name="Yao L."/>
            <person name="Bing X."/>
            <person name="Yang X."/>
            <person name="Li J."/>
            <person name="Du B."/>
        </authorList>
    </citation>
    <scope>NUCLEOTIDE SEQUENCE [LARGE SCALE GENOMIC DNA]</scope>
    <source>
        <strain evidence="3 4">SC2</strain>
        <plasmid evidence="4">pSC2</plasmid>
    </source>
</reference>
<evidence type="ECO:0000313" key="4">
    <source>
        <dbReference type="Proteomes" id="UP000006868"/>
    </source>
</evidence>
<dbReference type="InterPro" id="IPR001387">
    <property type="entry name" value="Cro/C1-type_HTH"/>
</dbReference>
<keyword evidence="3" id="KW-0614">Plasmid</keyword>
<dbReference type="Proteomes" id="UP000006868">
    <property type="component" value="Plasmid pSC2"/>
</dbReference>
<dbReference type="PANTHER" id="PTHR46797:SF1">
    <property type="entry name" value="METHYLPHOSPHONATE SYNTHASE"/>
    <property type="match status" value="1"/>
</dbReference>
<dbReference type="PANTHER" id="PTHR46797">
    <property type="entry name" value="HTH-TYPE TRANSCRIPTIONAL REGULATOR"/>
    <property type="match status" value="1"/>
</dbReference>
<dbReference type="OrthoDB" id="2625828at2"/>
<dbReference type="InterPro" id="IPR010982">
    <property type="entry name" value="Lambda_DNA-bd_dom_sf"/>
</dbReference>
<dbReference type="CDD" id="cd00093">
    <property type="entry name" value="HTH_XRE"/>
    <property type="match status" value="1"/>
</dbReference>
<name>A0A0D5ZCU9_PAEPS</name>
<protein>
    <recommendedName>
        <fullName evidence="2">HTH cro/C1-type domain-containing protein</fullName>
    </recommendedName>
</protein>